<dbReference type="OrthoDB" id="10265389at2759"/>
<feature type="transmembrane region" description="Helical" evidence="1">
    <location>
        <begin position="248"/>
        <end position="268"/>
    </location>
</feature>
<evidence type="ECO:0000313" key="2">
    <source>
        <dbReference type="EMBL" id="CAG9558865.1"/>
    </source>
</evidence>
<dbReference type="EMBL" id="CAKASE010000043">
    <property type="protein sequence ID" value="CAG9558865.1"/>
    <property type="molecule type" value="Genomic_DNA"/>
</dbReference>
<evidence type="ECO:0000256" key="1">
    <source>
        <dbReference type="SAM" id="Phobius"/>
    </source>
</evidence>
<comment type="caution">
    <text evidence="2">The sequence shown here is derived from an EMBL/GenBank/DDBJ whole genome shotgun (WGS) entry which is preliminary data.</text>
</comment>
<feature type="transmembrane region" description="Helical" evidence="1">
    <location>
        <begin position="461"/>
        <end position="483"/>
    </location>
</feature>
<dbReference type="AlphaFoldDB" id="A0A8J2MLX4"/>
<feature type="transmembrane region" description="Helical" evidence="1">
    <location>
        <begin position="430"/>
        <end position="449"/>
    </location>
</feature>
<feature type="transmembrane region" description="Helical" evidence="1">
    <location>
        <begin position="574"/>
        <end position="593"/>
    </location>
</feature>
<feature type="transmembrane region" description="Helical" evidence="1">
    <location>
        <begin position="350"/>
        <end position="370"/>
    </location>
</feature>
<feature type="transmembrane region" description="Helical" evidence="1">
    <location>
        <begin position="503"/>
        <end position="522"/>
    </location>
</feature>
<dbReference type="InterPro" id="IPR052728">
    <property type="entry name" value="O2_lipid_transport_reg"/>
</dbReference>
<feature type="transmembrane region" description="Helical" evidence="1">
    <location>
        <begin position="534"/>
        <end position="554"/>
    </location>
</feature>
<evidence type="ECO:0000313" key="3">
    <source>
        <dbReference type="Proteomes" id="UP000789524"/>
    </source>
</evidence>
<feature type="transmembrane region" description="Helical" evidence="1">
    <location>
        <begin position="138"/>
        <end position="161"/>
    </location>
</feature>
<gene>
    <name evidence="2" type="ORF">DCHRY22_LOCUS837</name>
</gene>
<organism evidence="2 3">
    <name type="scientific">Danaus chrysippus</name>
    <name type="common">African queen</name>
    <dbReference type="NCBI Taxonomy" id="151541"/>
    <lineage>
        <taxon>Eukaryota</taxon>
        <taxon>Metazoa</taxon>
        <taxon>Ecdysozoa</taxon>
        <taxon>Arthropoda</taxon>
        <taxon>Hexapoda</taxon>
        <taxon>Insecta</taxon>
        <taxon>Pterygota</taxon>
        <taxon>Neoptera</taxon>
        <taxon>Endopterygota</taxon>
        <taxon>Lepidoptera</taxon>
        <taxon>Glossata</taxon>
        <taxon>Ditrysia</taxon>
        <taxon>Papilionoidea</taxon>
        <taxon>Nymphalidae</taxon>
        <taxon>Danainae</taxon>
        <taxon>Danaini</taxon>
        <taxon>Danaina</taxon>
        <taxon>Danaus</taxon>
        <taxon>Anosia</taxon>
    </lineage>
</organism>
<reference evidence="2" key="1">
    <citation type="submission" date="2021-09" db="EMBL/GenBank/DDBJ databases">
        <authorList>
            <person name="Martin H S."/>
        </authorList>
    </citation>
    <scope>NUCLEOTIDE SEQUENCE</scope>
</reference>
<name>A0A8J2MLX4_9NEOP</name>
<protein>
    <submittedName>
        <fullName evidence="2">(African queen) hypothetical protein</fullName>
    </submittedName>
</protein>
<keyword evidence="1" id="KW-0472">Membrane</keyword>
<sequence>MVPMLMLVLGVVAATDRDFTDVEQLRLPRLFHLDNYERCLAQRGGQYCLGSFRVSADQENPKYEFIKEYSSSPHNFDRTLLHRGYCVSSRCPSEANITLRFERCIQQHVLPPGFTAALQTYSCETNREVDFKMDFPQFAFLLVIGFILFLNLMGTLYDFLIGGEAKNKLLMSWSLRVNWNRLTSTHDDGDPRLTALAPIQGVRVLLLALVMMTHASEIQHKVYLYNPEFFEKVLTYPITMLIKNGSSITQIFIVLSNFLFGYSLLIYAKNKQLGLAQLPACILHRIARITPIHMLVVGFAATWWQESGSGPQWAATIGTESQICRKKFWAHFFFLHNFIYKDEHCLLQTWFLAVDMQVYIVASALMLYMIQNKKSRIQILTCLFILSCLLNAGLAYINDWKSLLYIMLPENVRTTFHGIPSFSQYYISPWGSLPSCFIGLITACVHFDMQENGYKIAKHRWFTTIYHMSIPLIVVCLLAGNVMLEHTSRGAVSSFLAAERPTVALLSAICLLGIANNVDNIFRRVMGWRGWTVLGRMSLSVLMLHWVINMRLVASKRTLLEASVFTIAADLLSTIWWTYCAALPLTLLVEAPLQRTVNTLLS</sequence>
<dbReference type="PANTHER" id="PTHR11161">
    <property type="entry name" value="O-ACYLTRANSFERASE"/>
    <property type="match status" value="1"/>
</dbReference>
<keyword evidence="1" id="KW-1133">Transmembrane helix</keyword>
<proteinExistence type="predicted"/>
<dbReference type="PANTHER" id="PTHR11161:SF22">
    <property type="entry name" value="ACYLTRANSFERASE 3 DOMAIN-CONTAINING PROTEIN-RELATED"/>
    <property type="match status" value="1"/>
</dbReference>
<feature type="transmembrane region" description="Helical" evidence="1">
    <location>
        <begin position="377"/>
        <end position="397"/>
    </location>
</feature>
<keyword evidence="3" id="KW-1185">Reference proteome</keyword>
<accession>A0A8J2MLX4</accession>
<keyword evidence="1" id="KW-0812">Transmembrane</keyword>
<dbReference type="Proteomes" id="UP000789524">
    <property type="component" value="Unassembled WGS sequence"/>
</dbReference>